<protein>
    <submittedName>
        <fullName evidence="1">Uncharacterized protein</fullName>
    </submittedName>
</protein>
<evidence type="ECO:0000313" key="1">
    <source>
        <dbReference type="EMBL" id="CAE8640653.1"/>
    </source>
</evidence>
<dbReference type="EMBL" id="CAJNNW010001739">
    <property type="protein sequence ID" value="CAE8640653.1"/>
    <property type="molecule type" value="Genomic_DNA"/>
</dbReference>
<feature type="non-terminal residue" evidence="1">
    <location>
        <position position="1"/>
    </location>
</feature>
<proteinExistence type="predicted"/>
<comment type="caution">
    <text evidence="1">The sequence shown here is derived from an EMBL/GenBank/DDBJ whole genome shotgun (WGS) entry which is preliminary data.</text>
</comment>
<dbReference type="Proteomes" id="UP000626109">
    <property type="component" value="Unassembled WGS sequence"/>
</dbReference>
<reference evidence="1" key="1">
    <citation type="submission" date="2021-02" db="EMBL/GenBank/DDBJ databases">
        <authorList>
            <person name="Dougan E. K."/>
            <person name="Rhodes N."/>
            <person name="Thang M."/>
            <person name="Chan C."/>
        </authorList>
    </citation>
    <scope>NUCLEOTIDE SEQUENCE</scope>
</reference>
<gene>
    <name evidence="1" type="ORF">PGLA2088_LOCUS2199</name>
</gene>
<feature type="non-terminal residue" evidence="1">
    <location>
        <position position="138"/>
    </location>
</feature>
<name>A0A813HTG4_POLGL</name>
<dbReference type="AlphaFoldDB" id="A0A813HTG4"/>
<accession>A0A813HTG4</accession>
<sequence length="138" mass="15332">VQEGTPSRARGGFLCMQSHDLGRVVRCELQAGIYTHRFGKHDLHSSRLVHAHGFLVPTCSLRQSQQPHCLPGGLHPPQLRRRDLWREVSGKVRPGLQREPCEASVRCCCGHDGGSRIHRQKDRPAGHCARCGAHLPGK</sequence>
<organism evidence="1 2">
    <name type="scientific">Polarella glacialis</name>
    <name type="common">Dinoflagellate</name>
    <dbReference type="NCBI Taxonomy" id="89957"/>
    <lineage>
        <taxon>Eukaryota</taxon>
        <taxon>Sar</taxon>
        <taxon>Alveolata</taxon>
        <taxon>Dinophyceae</taxon>
        <taxon>Suessiales</taxon>
        <taxon>Suessiaceae</taxon>
        <taxon>Polarella</taxon>
    </lineage>
</organism>
<evidence type="ECO:0000313" key="2">
    <source>
        <dbReference type="Proteomes" id="UP000626109"/>
    </source>
</evidence>